<dbReference type="EMBL" id="JAMSHJ010000004">
    <property type="protein sequence ID" value="KAI5421217.1"/>
    <property type="molecule type" value="Genomic_DNA"/>
</dbReference>
<name>A0A9D4XIV1_PEA</name>
<dbReference type="Pfam" id="PF10536">
    <property type="entry name" value="PMD"/>
    <property type="match status" value="1"/>
</dbReference>
<feature type="domain" description="Aminotransferase-like plant mobile" evidence="1">
    <location>
        <begin position="4"/>
        <end position="84"/>
    </location>
</feature>
<comment type="caution">
    <text evidence="2">The sequence shown here is derived from an EMBL/GenBank/DDBJ whole genome shotgun (WGS) entry which is preliminary data.</text>
</comment>
<evidence type="ECO:0000259" key="1">
    <source>
        <dbReference type="Pfam" id="PF10536"/>
    </source>
</evidence>
<dbReference type="InterPro" id="IPR044824">
    <property type="entry name" value="MAIN-like"/>
</dbReference>
<gene>
    <name evidence="2" type="ORF">KIW84_044885</name>
</gene>
<dbReference type="PANTHER" id="PTHR46033:SF8">
    <property type="entry name" value="PROTEIN MAINTENANCE OF MERISTEMS-LIKE"/>
    <property type="match status" value="1"/>
</dbReference>
<keyword evidence="3" id="KW-1185">Reference proteome</keyword>
<protein>
    <recommendedName>
        <fullName evidence="1">Aminotransferase-like plant mobile domain-containing protein</fullName>
    </recommendedName>
</protein>
<sequence length="125" mass="14006">MGYKFILALLERWRPKTHTFHLPIGECTVTLEDVYMLLGLRIDGKAVNGRVNQNNSICNELLGDPLLDDETEGETSGQARGQAWGWSRMSSFAPINEHPFVFPFATNLDSEDTDDPIYYGGNAPE</sequence>
<proteinExistence type="predicted"/>
<dbReference type="PANTHER" id="PTHR46033">
    <property type="entry name" value="PROTEIN MAIN-LIKE 2"/>
    <property type="match status" value="1"/>
</dbReference>
<dbReference type="GO" id="GO:0010073">
    <property type="term" value="P:meristem maintenance"/>
    <property type="evidence" value="ECO:0007669"/>
    <property type="project" value="InterPro"/>
</dbReference>
<dbReference type="AlphaFoldDB" id="A0A9D4XIV1"/>
<accession>A0A9D4XIV1</accession>
<dbReference type="Proteomes" id="UP001058974">
    <property type="component" value="Chromosome 4"/>
</dbReference>
<reference evidence="2 3" key="1">
    <citation type="journal article" date="2022" name="Nat. Genet.">
        <title>Improved pea reference genome and pan-genome highlight genomic features and evolutionary characteristics.</title>
        <authorList>
            <person name="Yang T."/>
            <person name="Liu R."/>
            <person name="Luo Y."/>
            <person name="Hu S."/>
            <person name="Wang D."/>
            <person name="Wang C."/>
            <person name="Pandey M.K."/>
            <person name="Ge S."/>
            <person name="Xu Q."/>
            <person name="Li N."/>
            <person name="Li G."/>
            <person name="Huang Y."/>
            <person name="Saxena R.K."/>
            <person name="Ji Y."/>
            <person name="Li M."/>
            <person name="Yan X."/>
            <person name="He Y."/>
            <person name="Liu Y."/>
            <person name="Wang X."/>
            <person name="Xiang C."/>
            <person name="Varshney R.K."/>
            <person name="Ding H."/>
            <person name="Gao S."/>
            <person name="Zong X."/>
        </authorList>
    </citation>
    <scope>NUCLEOTIDE SEQUENCE [LARGE SCALE GENOMIC DNA]</scope>
    <source>
        <strain evidence="2 3">cv. Zhongwan 6</strain>
    </source>
</reference>
<evidence type="ECO:0000313" key="3">
    <source>
        <dbReference type="Proteomes" id="UP001058974"/>
    </source>
</evidence>
<evidence type="ECO:0000313" key="2">
    <source>
        <dbReference type="EMBL" id="KAI5421217.1"/>
    </source>
</evidence>
<dbReference type="InterPro" id="IPR019557">
    <property type="entry name" value="AminoTfrase-like_pln_mobile"/>
</dbReference>
<dbReference type="Gramene" id="Psat04G0488500-T1">
    <property type="protein sequence ID" value="KAI5421217.1"/>
    <property type="gene ID" value="KIW84_044885"/>
</dbReference>
<organism evidence="2 3">
    <name type="scientific">Pisum sativum</name>
    <name type="common">Garden pea</name>
    <name type="synonym">Lathyrus oleraceus</name>
    <dbReference type="NCBI Taxonomy" id="3888"/>
    <lineage>
        <taxon>Eukaryota</taxon>
        <taxon>Viridiplantae</taxon>
        <taxon>Streptophyta</taxon>
        <taxon>Embryophyta</taxon>
        <taxon>Tracheophyta</taxon>
        <taxon>Spermatophyta</taxon>
        <taxon>Magnoliopsida</taxon>
        <taxon>eudicotyledons</taxon>
        <taxon>Gunneridae</taxon>
        <taxon>Pentapetalae</taxon>
        <taxon>rosids</taxon>
        <taxon>fabids</taxon>
        <taxon>Fabales</taxon>
        <taxon>Fabaceae</taxon>
        <taxon>Papilionoideae</taxon>
        <taxon>50 kb inversion clade</taxon>
        <taxon>NPAAA clade</taxon>
        <taxon>Hologalegina</taxon>
        <taxon>IRL clade</taxon>
        <taxon>Fabeae</taxon>
        <taxon>Lathyrus</taxon>
    </lineage>
</organism>